<evidence type="ECO:0000313" key="2">
    <source>
        <dbReference type="Proteomes" id="UP000325161"/>
    </source>
</evidence>
<dbReference type="Proteomes" id="UP000325161">
    <property type="component" value="Chromosome"/>
</dbReference>
<dbReference type="EMBL" id="CP043046">
    <property type="protein sequence ID" value="QEI08723.1"/>
    <property type="molecule type" value="Genomic_DNA"/>
</dbReference>
<protein>
    <recommendedName>
        <fullName evidence="3">SMI1/KNR4 family protein</fullName>
    </recommendedName>
</protein>
<dbReference type="Gene3D" id="3.40.1580.10">
    <property type="entry name" value="SMI1/KNR4-like"/>
    <property type="match status" value="1"/>
</dbReference>
<evidence type="ECO:0008006" key="3">
    <source>
        <dbReference type="Google" id="ProtNLM"/>
    </source>
</evidence>
<dbReference type="InterPro" id="IPR037883">
    <property type="entry name" value="Knr4/Smi1-like_sf"/>
</dbReference>
<dbReference type="AlphaFoldDB" id="A0A5C0B500"/>
<name>A0A5C0B500_9BURK</name>
<proteinExistence type="predicted"/>
<reference evidence="1 2" key="1">
    <citation type="submission" date="2019-08" db="EMBL/GenBank/DDBJ databases">
        <title>Amphibian skin-associated Pigmentiphaga: genome sequence and occurrence across geography and hosts.</title>
        <authorList>
            <person name="Bletz M.C."/>
            <person name="Bunk B."/>
            <person name="Sproeer C."/>
            <person name="Biwer P."/>
            <person name="Reiter S."/>
            <person name="Rabemananjara F.C.E."/>
            <person name="Schulz S."/>
            <person name="Overmann J."/>
            <person name="Vences M."/>
        </authorList>
    </citation>
    <scope>NUCLEOTIDE SEQUENCE [LARGE SCALE GENOMIC DNA]</scope>
    <source>
        <strain evidence="1 2">Mada1488</strain>
    </source>
</reference>
<accession>A0A5C0B500</accession>
<dbReference type="RefSeq" id="WP_148818194.1">
    <property type="nucleotide sequence ID" value="NZ_CP043046.1"/>
</dbReference>
<dbReference type="OrthoDB" id="1739659at2"/>
<organism evidence="1 2">
    <name type="scientific">Pigmentiphaga aceris</name>
    <dbReference type="NCBI Taxonomy" id="1940612"/>
    <lineage>
        <taxon>Bacteria</taxon>
        <taxon>Pseudomonadati</taxon>
        <taxon>Pseudomonadota</taxon>
        <taxon>Betaproteobacteria</taxon>
        <taxon>Burkholderiales</taxon>
        <taxon>Alcaligenaceae</taxon>
        <taxon>Pigmentiphaga</taxon>
    </lineage>
</organism>
<keyword evidence="2" id="KW-1185">Reference proteome</keyword>
<sequence>MSMIYTYANAPASAADIQAMCEQLGLPATCWLGGFWAAHNGAMLNDLVVIYATDDIAERNQTYDVGTSFPDHVSVGDDSGGRLILMPKSGAPRFHLLDAGDPFIEDADVFDSLEALVAYVVSED</sequence>
<gene>
    <name evidence="1" type="ORF">FXN63_24905</name>
</gene>
<evidence type="ECO:0000313" key="1">
    <source>
        <dbReference type="EMBL" id="QEI08723.1"/>
    </source>
</evidence>
<dbReference type="KEGG" id="pacr:FXN63_24905"/>